<dbReference type="RefSeq" id="WP_014126787.1">
    <property type="nucleotide sequence ID" value="NC_016070.1"/>
</dbReference>
<dbReference type="OrthoDB" id="37155at2157"/>
<organism evidence="1 2">
    <name type="scientific">Thermoproteus tenax (strain ATCC 35583 / DSM 2078 / JCM 9277 / NBRC 100435 / Kra 1)</name>
    <dbReference type="NCBI Taxonomy" id="768679"/>
    <lineage>
        <taxon>Archaea</taxon>
        <taxon>Thermoproteota</taxon>
        <taxon>Thermoprotei</taxon>
        <taxon>Thermoproteales</taxon>
        <taxon>Thermoproteaceae</taxon>
        <taxon>Thermoproteus</taxon>
    </lineage>
</organism>
<protein>
    <submittedName>
        <fullName evidence="1">Uncharacterized protein</fullName>
    </submittedName>
</protein>
<dbReference type="Proteomes" id="UP000002654">
    <property type="component" value="Chromosome"/>
</dbReference>
<reference evidence="1 2" key="1">
    <citation type="journal article" date="2011" name="PLoS ONE">
        <title>The complete genome sequence of Thermoproteus tenax: a physiologically versatile member of the Crenarchaeota.</title>
        <authorList>
            <person name="Siebers B."/>
            <person name="Zaparty M."/>
            <person name="Raddatz G."/>
            <person name="Tjaden B."/>
            <person name="Albers S.V."/>
            <person name="Bell S.D."/>
            <person name="Blombach F."/>
            <person name="Kletzin A."/>
            <person name="Kyrpides N."/>
            <person name="Lanz C."/>
            <person name="Plagens A."/>
            <person name="Rampp M."/>
            <person name="Rosinus A."/>
            <person name="von Jan M."/>
            <person name="Makarova K.S."/>
            <person name="Klenk H.P."/>
            <person name="Schuster S.C."/>
            <person name="Hensel R."/>
        </authorList>
    </citation>
    <scope>NUCLEOTIDE SEQUENCE [LARGE SCALE GENOMIC DNA]</scope>
    <source>
        <strain evidence="2">ATCC 35583 / DSM 2078 / JCM 9277 / NBRC 100435 / Kra 1</strain>
    </source>
</reference>
<accession>G4RPN6</accession>
<dbReference type="HOGENOM" id="CLU_1048146_0_0_2"/>
<name>G4RPN6_THETK</name>
<dbReference type="AlphaFoldDB" id="G4RPN6"/>
<proteinExistence type="predicted"/>
<gene>
    <name evidence="1" type="ordered locus">TTX_0877</name>
</gene>
<evidence type="ECO:0000313" key="2">
    <source>
        <dbReference type="Proteomes" id="UP000002654"/>
    </source>
</evidence>
<evidence type="ECO:0000313" key="1">
    <source>
        <dbReference type="EMBL" id="CCC81531.1"/>
    </source>
</evidence>
<dbReference type="PATRIC" id="fig|768679.9.peg.886"/>
<sequence>MHRIFLATEGGVYELIPTGGAHRICCPDLEVVDAALFEGHLYVCSPAHGVYEVKGRQLRRISPGGCWRLVKLGDNLIASLEGPVLVDAVSGAKVADLTGYADELGWRYKRGPAHISDIVLFKDRLVASVEEGNLLAGADLSELRPVKFRGELHALLSDLGRLFIATSTGVYYTKDLETFNMSRGPTGYTHAVGRCGGYLAVHEVSNKPIWVSVDGITWRNVPVALPPPRHGARSLACLGARALYAVRQVYIIDLARLIMERLASGLPIVLNIEIF</sequence>
<dbReference type="eggNOG" id="arCOG05633">
    <property type="taxonomic scope" value="Archaea"/>
</dbReference>
<dbReference type="GeneID" id="11261771"/>
<dbReference type="STRING" id="768679.TTX_0877"/>
<keyword evidence="2" id="KW-1185">Reference proteome</keyword>
<dbReference type="PaxDb" id="768679-TTX_0877"/>
<dbReference type="KEGG" id="ttn:TTX_0877"/>
<dbReference type="EMBL" id="FN869859">
    <property type="protein sequence ID" value="CCC81531.1"/>
    <property type="molecule type" value="Genomic_DNA"/>
</dbReference>